<comment type="caution">
    <text evidence="1">The sequence shown here is derived from an EMBL/GenBank/DDBJ whole genome shotgun (WGS) entry which is preliminary data.</text>
</comment>
<keyword evidence="2" id="KW-1185">Reference proteome</keyword>
<name>A0AAN9LSN3_CANGL</name>
<dbReference type="Proteomes" id="UP001367508">
    <property type="component" value="Unassembled WGS sequence"/>
</dbReference>
<sequence length="208" mass="23067">MAPSRSSCWFSQIGCNATPIVICKLTVGILVPHEDRNKGDKLLYELSHKTQSCSCSGTFLGLLHHELFMIRCKLDRTGCICGGEWECQTLSESVALIPKKSSKMAMVTFLASLHYEHIVVHSKDRGVRIRTDAMGINSVNGFCSCRKSEYHCKKMGLGVGIQDMAVKVLKPECINTDMLRRFAQVVELCDGDIKSYLIGSIGQDPFSE</sequence>
<reference evidence="1 2" key="1">
    <citation type="submission" date="2024-01" db="EMBL/GenBank/DDBJ databases">
        <title>The genomes of 5 underutilized Papilionoideae crops provide insights into root nodulation and disease resistanc.</title>
        <authorList>
            <person name="Jiang F."/>
        </authorList>
    </citation>
    <scope>NUCLEOTIDE SEQUENCE [LARGE SCALE GENOMIC DNA]</scope>
    <source>
        <strain evidence="1">LVBAO_FW01</strain>
        <tissue evidence="1">Leaves</tissue>
    </source>
</reference>
<organism evidence="1 2">
    <name type="scientific">Canavalia gladiata</name>
    <name type="common">Sword bean</name>
    <name type="synonym">Dolichos gladiatus</name>
    <dbReference type="NCBI Taxonomy" id="3824"/>
    <lineage>
        <taxon>Eukaryota</taxon>
        <taxon>Viridiplantae</taxon>
        <taxon>Streptophyta</taxon>
        <taxon>Embryophyta</taxon>
        <taxon>Tracheophyta</taxon>
        <taxon>Spermatophyta</taxon>
        <taxon>Magnoliopsida</taxon>
        <taxon>eudicotyledons</taxon>
        <taxon>Gunneridae</taxon>
        <taxon>Pentapetalae</taxon>
        <taxon>rosids</taxon>
        <taxon>fabids</taxon>
        <taxon>Fabales</taxon>
        <taxon>Fabaceae</taxon>
        <taxon>Papilionoideae</taxon>
        <taxon>50 kb inversion clade</taxon>
        <taxon>NPAAA clade</taxon>
        <taxon>indigoferoid/millettioid clade</taxon>
        <taxon>Phaseoleae</taxon>
        <taxon>Canavalia</taxon>
    </lineage>
</organism>
<evidence type="ECO:0000313" key="1">
    <source>
        <dbReference type="EMBL" id="KAK7339463.1"/>
    </source>
</evidence>
<protein>
    <submittedName>
        <fullName evidence="1">Uncharacterized protein</fullName>
    </submittedName>
</protein>
<proteinExistence type="predicted"/>
<evidence type="ECO:0000313" key="2">
    <source>
        <dbReference type="Proteomes" id="UP001367508"/>
    </source>
</evidence>
<dbReference type="AlphaFoldDB" id="A0AAN9LSN3"/>
<gene>
    <name evidence="1" type="ORF">VNO77_20133</name>
</gene>
<accession>A0AAN9LSN3</accession>
<dbReference type="EMBL" id="JAYMYQ010000004">
    <property type="protein sequence ID" value="KAK7339463.1"/>
    <property type="molecule type" value="Genomic_DNA"/>
</dbReference>